<sequence>MPSHANNHGRAAAAAQNSGAIRIPTTLNMTAPPPVLVESTAAHTRTGRAPLRSRSANVSGKPTGMNGPASEDSYGVPAKSAHAGGARLKKNRKTAAASAAAVVQPPSSTSYVTTTRGGSAAEDDNVLPLNLEKAIRLARPV</sequence>
<evidence type="ECO:0000313" key="3">
    <source>
        <dbReference type="Proteomes" id="UP000660262"/>
    </source>
</evidence>
<comment type="caution">
    <text evidence="2">The sequence shown here is derived from an EMBL/GenBank/DDBJ whole genome shotgun (WGS) entry which is preliminary data.</text>
</comment>
<feature type="compositionally biased region" description="Low complexity" evidence="1">
    <location>
        <begin position="94"/>
        <end position="110"/>
    </location>
</feature>
<keyword evidence="3" id="KW-1185">Reference proteome</keyword>
<dbReference type="Proteomes" id="UP000660262">
    <property type="component" value="Unassembled WGS sequence"/>
</dbReference>
<proteinExistence type="predicted"/>
<evidence type="ECO:0000256" key="1">
    <source>
        <dbReference type="SAM" id="MobiDB-lite"/>
    </source>
</evidence>
<feature type="region of interest" description="Disordered" evidence="1">
    <location>
        <begin position="25"/>
        <end position="123"/>
    </location>
</feature>
<evidence type="ECO:0000313" key="2">
    <source>
        <dbReference type="EMBL" id="GHP05873.1"/>
    </source>
</evidence>
<organism evidence="2 3">
    <name type="scientific">Pycnococcus provasolii</name>
    <dbReference type="NCBI Taxonomy" id="41880"/>
    <lineage>
        <taxon>Eukaryota</taxon>
        <taxon>Viridiplantae</taxon>
        <taxon>Chlorophyta</taxon>
        <taxon>Pseudoscourfieldiophyceae</taxon>
        <taxon>Pseudoscourfieldiales</taxon>
        <taxon>Pycnococcaceae</taxon>
        <taxon>Pycnococcus</taxon>
    </lineage>
</organism>
<dbReference type="AlphaFoldDB" id="A0A830HH58"/>
<accession>A0A830HH58</accession>
<gene>
    <name evidence="2" type="ORF">PPROV_000462000</name>
</gene>
<reference evidence="2" key="1">
    <citation type="submission" date="2020-10" db="EMBL/GenBank/DDBJ databases">
        <title>Unveiling of a novel bifunctional photoreceptor, Dualchrome1, isolated from a cosmopolitan green alga.</title>
        <authorList>
            <person name="Suzuki S."/>
            <person name="Kawachi M."/>
        </authorList>
    </citation>
    <scope>NUCLEOTIDE SEQUENCE</scope>
    <source>
        <strain evidence="2">NIES 2893</strain>
    </source>
</reference>
<name>A0A830HH58_9CHLO</name>
<dbReference type="EMBL" id="BNJQ01000011">
    <property type="protein sequence ID" value="GHP05873.1"/>
    <property type="molecule type" value="Genomic_DNA"/>
</dbReference>
<protein>
    <submittedName>
        <fullName evidence="2">Uncharacterized protein</fullName>
    </submittedName>
</protein>